<dbReference type="InterPro" id="IPR012823">
    <property type="entry name" value="Flagell_FliJ"/>
</dbReference>
<dbReference type="OrthoDB" id="2678901at2"/>
<keyword evidence="5" id="KW-1003">Cell membrane</keyword>
<keyword evidence="11" id="KW-0966">Cell projection</keyword>
<comment type="subcellular location">
    <subcellularLocation>
        <location evidence="1">Cell membrane</location>
        <topology evidence="1">Peripheral membrane protein</topology>
        <orientation evidence="1">Cytoplasmic side</orientation>
    </subcellularLocation>
</comment>
<evidence type="ECO:0000256" key="6">
    <source>
        <dbReference type="ARBA" id="ARBA00022500"/>
    </source>
</evidence>
<evidence type="ECO:0000256" key="3">
    <source>
        <dbReference type="ARBA" id="ARBA00020392"/>
    </source>
</evidence>
<dbReference type="Pfam" id="PF02050">
    <property type="entry name" value="FliJ"/>
    <property type="match status" value="1"/>
</dbReference>
<accession>A0A0U5B7T5</accession>
<reference evidence="11 12" key="1">
    <citation type="submission" date="2015-12" db="EMBL/GenBank/DDBJ databases">
        <title>Genome sequence of Aneurinibacillus soli.</title>
        <authorList>
            <person name="Lee J.S."/>
            <person name="Lee K.C."/>
            <person name="Kim K.K."/>
            <person name="Lee B.W."/>
        </authorList>
    </citation>
    <scope>NUCLEOTIDE SEQUENCE [LARGE SCALE GENOMIC DNA]</scope>
    <source>
        <strain evidence="11 12">CB4</strain>
    </source>
</reference>
<dbReference type="Proteomes" id="UP000217696">
    <property type="component" value="Chromosome"/>
</dbReference>
<evidence type="ECO:0000256" key="7">
    <source>
        <dbReference type="ARBA" id="ARBA00022795"/>
    </source>
</evidence>
<dbReference type="InterPro" id="IPR053716">
    <property type="entry name" value="Flag_assembly_chemotaxis_eff"/>
</dbReference>
<evidence type="ECO:0000256" key="10">
    <source>
        <dbReference type="ARBA" id="ARBA00023225"/>
    </source>
</evidence>
<organism evidence="11 12">
    <name type="scientific">Aneurinibacillus soli</name>
    <dbReference type="NCBI Taxonomy" id="1500254"/>
    <lineage>
        <taxon>Bacteria</taxon>
        <taxon>Bacillati</taxon>
        <taxon>Bacillota</taxon>
        <taxon>Bacilli</taxon>
        <taxon>Bacillales</taxon>
        <taxon>Paenibacillaceae</taxon>
        <taxon>Aneurinibacillus group</taxon>
        <taxon>Aneurinibacillus</taxon>
    </lineage>
</organism>
<keyword evidence="10" id="KW-1006">Bacterial flagellum protein export</keyword>
<keyword evidence="4" id="KW-0813">Transport</keyword>
<dbReference type="GO" id="GO:0071973">
    <property type="term" value="P:bacterial-type flagellum-dependent cell motility"/>
    <property type="evidence" value="ECO:0007669"/>
    <property type="project" value="InterPro"/>
</dbReference>
<dbReference type="RefSeq" id="WP_096465187.1">
    <property type="nucleotide sequence ID" value="NZ_AP017312.1"/>
</dbReference>
<comment type="similarity">
    <text evidence="2">Belongs to the FliJ family.</text>
</comment>
<evidence type="ECO:0000256" key="4">
    <source>
        <dbReference type="ARBA" id="ARBA00022448"/>
    </source>
</evidence>
<proteinExistence type="inferred from homology"/>
<dbReference type="AlphaFoldDB" id="A0A0U5B7T5"/>
<evidence type="ECO:0000256" key="1">
    <source>
        <dbReference type="ARBA" id="ARBA00004413"/>
    </source>
</evidence>
<gene>
    <name evidence="11" type="primary">fliJ</name>
    <name evidence="11" type="ORF">CB4_01844</name>
</gene>
<dbReference type="Gene3D" id="1.10.287.1700">
    <property type="match status" value="1"/>
</dbReference>
<dbReference type="GO" id="GO:0044781">
    <property type="term" value="P:bacterial-type flagellum organization"/>
    <property type="evidence" value="ECO:0007669"/>
    <property type="project" value="UniProtKB-KW"/>
</dbReference>
<keyword evidence="12" id="KW-1185">Reference proteome</keyword>
<dbReference type="NCBIfam" id="TIGR02473">
    <property type="entry name" value="flagell_FliJ"/>
    <property type="match status" value="1"/>
</dbReference>
<evidence type="ECO:0000256" key="2">
    <source>
        <dbReference type="ARBA" id="ARBA00010004"/>
    </source>
</evidence>
<dbReference type="EMBL" id="AP017312">
    <property type="protein sequence ID" value="BAU27670.1"/>
    <property type="molecule type" value="Genomic_DNA"/>
</dbReference>
<evidence type="ECO:0000256" key="5">
    <source>
        <dbReference type="ARBA" id="ARBA00022475"/>
    </source>
</evidence>
<sequence length="148" mass="17705">MSFVYSFQKILDVKGKEKEQAEMSYSHSVQALRIKEQKLTHLEQNKQEMEQKLQQESQISLAELRSGYEYIGHLQRMIIEAACTKQQAEKEVESKQELLTERVMDEKVWLKLKENAYEQYRELQKQTEQRELDEIAVARYFRQKVNSV</sequence>
<dbReference type="GO" id="GO:0005886">
    <property type="term" value="C:plasma membrane"/>
    <property type="evidence" value="ECO:0007669"/>
    <property type="project" value="UniProtKB-SubCell"/>
</dbReference>
<protein>
    <recommendedName>
        <fullName evidence="3">Flagellar FliJ protein</fullName>
    </recommendedName>
</protein>
<evidence type="ECO:0000256" key="8">
    <source>
        <dbReference type="ARBA" id="ARBA00022927"/>
    </source>
</evidence>
<dbReference type="GO" id="GO:0015031">
    <property type="term" value="P:protein transport"/>
    <property type="evidence" value="ECO:0007669"/>
    <property type="project" value="UniProtKB-KW"/>
</dbReference>
<keyword evidence="11" id="KW-0282">Flagellum</keyword>
<name>A0A0U5B7T5_9BACL</name>
<keyword evidence="11" id="KW-0969">Cilium</keyword>
<evidence type="ECO:0000256" key="9">
    <source>
        <dbReference type="ARBA" id="ARBA00023136"/>
    </source>
</evidence>
<keyword evidence="6" id="KW-0145">Chemotaxis</keyword>
<keyword evidence="8" id="KW-0653">Protein transport</keyword>
<keyword evidence="9" id="KW-0472">Membrane</keyword>
<dbReference type="GO" id="GO:0009288">
    <property type="term" value="C:bacterial-type flagellum"/>
    <property type="evidence" value="ECO:0007669"/>
    <property type="project" value="InterPro"/>
</dbReference>
<dbReference type="GO" id="GO:0006935">
    <property type="term" value="P:chemotaxis"/>
    <property type="evidence" value="ECO:0007669"/>
    <property type="project" value="UniProtKB-KW"/>
</dbReference>
<dbReference type="KEGG" id="asoc:CB4_01844"/>
<evidence type="ECO:0000313" key="11">
    <source>
        <dbReference type="EMBL" id="BAU27670.1"/>
    </source>
</evidence>
<keyword evidence="7" id="KW-1005">Bacterial flagellum biogenesis</keyword>
<evidence type="ECO:0000313" key="12">
    <source>
        <dbReference type="Proteomes" id="UP000217696"/>
    </source>
</evidence>